<dbReference type="InterPro" id="IPR045109">
    <property type="entry name" value="LSDs-like"/>
</dbReference>
<evidence type="ECO:0000256" key="8">
    <source>
        <dbReference type="ARBA" id="ARBA00023002"/>
    </source>
</evidence>
<sequence>MAFKCREEIVGKRFLSVKSQAKLKLAKISEWEWRSGVVRAVSSRDSSRSDLSALIEFDDSDWQQREWIRIHSVFQVFLVEQTVVWSERLDPENKSTSLEWPALNFRSIVDKVGLNSNKRRPIEFFDDHLLAFVEDKNLGCYQETEVLSNPLFEAYPSLGQAVKTWLDYQDGQKILLTTPTVLVGYRLEVYRAEGTTQWYTAVIQSYNHTTKTLSLTDDTVLEEHNEDPALIQMRLLDDGGQTLKVTATGSATDESGPVISCPYSPVSAMSECCVWLYKQTSPACLQLLAYPFTVPKIGVDSVILWWLKNSVPFLQERSCRISHLVVDSILRGVEVGIGPRRTRQTNKEQQAITTRNPTSKQPSSNTEKNSSVRNNKVKQKELSSKSTEQEPEREKPKAGKSVSAKDRKRKPADFSENSNDSTETSSSKSCRSVEKRVKSDSKSDKPDQSKAATDPSKSKSENRSVKKDSSSDSKIPKDKTTPKRSCKNSNPETQSKQCTKSRPSRLKKDSPSCDSSSSHHEGVPGSPDISEDSGSVASSVCDNQSAGECPNTQETTSEEAIIEDNMHFMKQRLLASNSSSEKSPAPINANIDVNRSVTDQIAKLSRTESAGSIQEEGKSNSPNKSVSPKGSYLTSDVFTHEQGKELRNNNNISDNISGCNSLSNSLNHEDLRSSSRASEHSNSGLSEDRRPASRLDDLKSSQKNSPSSSPLIIDRSEPVNPYRDPELMRKNPVHSNVHGMLGSHKKPSYANVHTPIPSAATPTPSIPSTTSYPSHPIPNHVIPSLQYPPHHLTAALGAASLGLHPSLAQMDPNQLAALQHQQLASMQYQLLLNRGGYPANLTMPQLEHLWQKTYPSIPIPPQYLLPKNREDLLGHLFSKEREIIERERMERERMDRMEKERMERDRQLERERQERIERERVERDKMEREREQAIRERAEKERMEKERQERERKEREEWKRMEHEREQKKERERILKESADTLAAVDDHFARSLRKEEREQMMKRQQEIYPEMEKFYKQTYEHQKAYEQLQKSEMKMEKLPKSEAYKAGPPNSSVPSGSVKQEKPNFNLYGYQPFRLAYISPDQLHLHGLDKKEEKLNIDSSKQSLAHAANMASQMSSAPPPLIKDSHSSVIVNHRNKDVSTSPRPAHSHHSHHMSSQSPRQPKPAHTPSRHHGSPHQDQSIDLSSSSSSSSSGLQVSALSAFRSTESKHIGHRTQSPLRVASPHQLNTAVMHQPVNYHKGESKPRSSPHSKSPVSSAGSNVPYMSAAIAQPPVSLPPGSVDYSCSLIQQGLVPNPIYSQNSVNPAAEHHHGNSHGLLTTTQSMAPTSSHNTQSITGQQGVKRKPGKESSNRKRQKGDAGGSNSSVGGGVPVTTPQIMTNPSPYTTTNSQTSVTSSASSAVSMLLSSASTSIPTSGTSGFMDSFKSFVENAVQNAFYQDADLTDHKKTLAPPPPKQQKSNPTSQPTGEESNSLMRSNSNSNLIDTITRVANGQINDTDSDTLSAPSPPPHVSHPHSQGKAANHPKLKKAWLQRHSDEDKSEVKVEPGSPSTEADLSPKAEDKLKNCYVNLTNISPKKEPGTKSPVSAYKLPNGNLSGKDKDDESTTSASETESQQVSDSSQKRKVQTKKAQPSNKKSKADSDDNSPPPPNPPKKKPVKRKEGAKEGTKSVKGKENAEEEKPVKKENTNTTSGKKEKPKEAPKARPASPEPMEVDNPEVKKEKTEKSAESMAAAKTKKAKKPKEAPPKPESSTSPGSPPATPTPTVPTTHTQPAGSSSYNKPPVSLLKKTGESFLQDDSCSEVTPKLMKCRECKMTPTQRSKKLPNIFCRFYAFRRLRYSQRGFLMIDGFSELSDAINDDIDPWLPNIPVMEPKIDIDTAKYIVARVGDKFCELVQQERESKSLAGDEAKIAWKRAVTGVREMCDVCDTTLFNMHWVCHKCGFVVCLDCYKVRLRALQNDSSGEGEGEENDPYNGVQQEEQRDWLTCSANRQQHEPDKLMLTQIIPGDALWEVGKLIHDMKRKWNIPCKCSCAQSNSKLVQKNGLNQQYVQQAINHLSNNKSKKLMNGIAEDHKLFKGKKDSINGNIKYNPNSSSPLNLLADVASMDSETSRDRSESPFGKNIDKFGKSYNPITEPVSPCGGGSNAGDGDNEKKNPASCSTLRELLTKTAGKVKSENNNKKSKPKSSSSTLDDIIQSVVEKQLPRDENSQPIRLMHYIPRMGHSSMLTRDTPILVHNLTETSVMYPDVPHSWLCDGRLLRLHDPKHKGNFRIFQEQWKRGQPVIVSGVDKLLNRNLWHPTSFGKTFGKEKNDVVNTMSGVVIIGHPMSVFWEGFERLRDRLLDDDGEPMLLKLKDWPPGDDFSDLMPNHFDDLMQALPLPEYTHRHGKLNLASRLPDFLVRPDLGPKMYNAYGSAKYPSEGTTNLHLDVSDAVNCMVYVGIPSDGPGGKQVHINMAIKAIDDACCDTMTKKRVRETNEVPGALWHIYDAMDADKIRDFLNKVGKERGEEIEPHHDPIHDQSWYLDVELQNRLYKEYGVLGYTIVQCMGDAVFIPAGAPHQVKNLHSCIKVAEDFVSPEHLNHCFSLTQEFRLLSDTHTNHEDKLQVKNIMYHAVKDALAVLNNAEPEED</sequence>
<dbReference type="EnsemblMetazoa" id="G16622.1">
    <property type="protein sequence ID" value="G16622.1:cds"/>
    <property type="gene ID" value="G16622"/>
</dbReference>
<evidence type="ECO:0000259" key="17">
    <source>
        <dbReference type="PROSITE" id="PS51184"/>
    </source>
</evidence>
<protein>
    <recommendedName>
        <fullName evidence="14">[histone H3]-dimethyl-L-lysine(9) demethylase</fullName>
        <ecNumber evidence="14">1.14.11.65</ecNumber>
    </recommendedName>
</protein>
<feature type="compositionally biased region" description="Basic and acidic residues" evidence="16">
    <location>
        <begin position="1031"/>
        <end position="1044"/>
    </location>
</feature>
<keyword evidence="8" id="KW-0560">Oxidoreductase</keyword>
<feature type="compositionally biased region" description="Basic residues" evidence="16">
    <location>
        <begin position="1521"/>
        <end position="1530"/>
    </location>
</feature>
<dbReference type="Pfam" id="PF22987">
    <property type="entry name" value="Tudor_KDM3B"/>
    <property type="match status" value="1"/>
</dbReference>
<dbReference type="GO" id="GO:0003712">
    <property type="term" value="F:transcription coregulator activity"/>
    <property type="evidence" value="ECO:0007669"/>
    <property type="project" value="TreeGrafter"/>
</dbReference>
<feature type="region of interest" description="Disordered" evidence="16">
    <location>
        <begin position="1444"/>
        <end position="1477"/>
    </location>
</feature>
<dbReference type="InterPro" id="IPR054503">
    <property type="entry name" value="KDM3AB_Tudor"/>
</dbReference>
<proteinExistence type="inferred from homology"/>
<feature type="region of interest" description="Disordered" evidence="16">
    <location>
        <begin position="1493"/>
        <end position="1783"/>
    </location>
</feature>
<feature type="compositionally biased region" description="Basic and acidic residues" evidence="16">
    <location>
        <begin position="378"/>
        <end position="397"/>
    </location>
</feature>
<evidence type="ECO:0000313" key="19">
    <source>
        <dbReference type="Proteomes" id="UP000005408"/>
    </source>
</evidence>
<feature type="compositionally biased region" description="Basic and acidic residues" evidence="16">
    <location>
        <begin position="431"/>
        <end position="448"/>
    </location>
</feature>
<keyword evidence="11" id="KW-0804">Transcription</keyword>
<keyword evidence="10" id="KW-0805">Transcription regulation</keyword>
<evidence type="ECO:0000256" key="13">
    <source>
        <dbReference type="ARBA" id="ARBA00037987"/>
    </source>
</evidence>
<dbReference type="GO" id="GO:0006357">
    <property type="term" value="P:regulation of transcription by RNA polymerase II"/>
    <property type="evidence" value="ECO:0007669"/>
    <property type="project" value="TreeGrafter"/>
</dbReference>
<evidence type="ECO:0000256" key="9">
    <source>
        <dbReference type="ARBA" id="ARBA00023004"/>
    </source>
</evidence>
<feature type="region of interest" description="Disordered" evidence="16">
    <location>
        <begin position="2167"/>
        <end position="2190"/>
    </location>
</feature>
<evidence type="ECO:0000256" key="3">
    <source>
        <dbReference type="ARBA" id="ARBA00022723"/>
    </source>
</evidence>
<feature type="compositionally biased region" description="Polar residues" evidence="16">
    <location>
        <begin position="1315"/>
        <end position="1338"/>
    </location>
</feature>
<feature type="compositionally biased region" description="Polar residues" evidence="16">
    <location>
        <begin position="1455"/>
        <end position="1468"/>
    </location>
</feature>
<feature type="compositionally biased region" description="Basic and acidic residues" evidence="16">
    <location>
        <begin position="667"/>
        <end position="679"/>
    </location>
</feature>
<dbReference type="SMART" id="SM00558">
    <property type="entry name" value="JmjC"/>
    <property type="match status" value="1"/>
</dbReference>
<keyword evidence="5" id="KW-0862">Zinc</keyword>
<feature type="region of interest" description="Disordered" evidence="16">
    <location>
        <begin position="1095"/>
        <end position="1192"/>
    </location>
</feature>
<keyword evidence="6" id="KW-0156">Chromatin regulator</keyword>
<reference evidence="18" key="1">
    <citation type="submission" date="2022-08" db="UniProtKB">
        <authorList>
            <consortium name="EnsemblMetazoa"/>
        </authorList>
    </citation>
    <scope>IDENTIFICATION</scope>
    <source>
        <strain evidence="18">05x7-T-G4-1.051#20</strain>
    </source>
</reference>
<keyword evidence="7" id="KW-0223">Dioxygenase</keyword>
<feature type="region of interest" description="Disordered" evidence="16">
    <location>
        <begin position="666"/>
        <end position="749"/>
    </location>
</feature>
<evidence type="ECO:0000313" key="18">
    <source>
        <dbReference type="EnsemblMetazoa" id="G16622.1:cds"/>
    </source>
</evidence>
<feature type="compositionally biased region" description="Polar residues" evidence="16">
    <location>
        <begin position="1372"/>
        <end position="1383"/>
    </location>
</feature>
<dbReference type="PANTHER" id="PTHR12549:SF38">
    <property type="entry name" value="JMJC DOMAIN-CONTAINING HISTONE DEMETHYLASE 2, ISOFORM A"/>
    <property type="match status" value="1"/>
</dbReference>
<feature type="compositionally biased region" description="Polar residues" evidence="16">
    <location>
        <begin position="487"/>
        <end position="501"/>
    </location>
</feature>
<feature type="compositionally biased region" description="Basic and acidic residues" evidence="16">
    <location>
        <begin position="506"/>
        <end position="522"/>
    </location>
</feature>
<dbReference type="GO" id="GO:0031490">
    <property type="term" value="F:chromatin DNA binding"/>
    <property type="evidence" value="ECO:0007669"/>
    <property type="project" value="TreeGrafter"/>
</dbReference>
<feature type="compositionally biased region" description="Basic and acidic residues" evidence="16">
    <location>
        <begin position="1715"/>
        <end position="1726"/>
    </location>
</feature>
<keyword evidence="9" id="KW-0408">Iron</keyword>
<feature type="region of interest" description="Disordered" evidence="16">
    <location>
        <begin position="1031"/>
        <end position="1065"/>
    </location>
</feature>
<keyword evidence="12" id="KW-0539">Nucleus</keyword>
<evidence type="ECO:0000256" key="10">
    <source>
        <dbReference type="ARBA" id="ARBA00023015"/>
    </source>
</evidence>
<feature type="compositionally biased region" description="Low complexity" evidence="16">
    <location>
        <begin position="619"/>
        <end position="631"/>
    </location>
</feature>
<feature type="compositionally biased region" description="Low complexity" evidence="16">
    <location>
        <begin position="701"/>
        <end position="710"/>
    </location>
</feature>
<accession>A0A8W8IZV0</accession>
<dbReference type="SUPFAM" id="SSF51197">
    <property type="entry name" value="Clavaminate synthase-like"/>
    <property type="match status" value="1"/>
</dbReference>
<evidence type="ECO:0000256" key="4">
    <source>
        <dbReference type="ARBA" id="ARBA00022771"/>
    </source>
</evidence>
<evidence type="ECO:0000256" key="12">
    <source>
        <dbReference type="ARBA" id="ARBA00023242"/>
    </source>
</evidence>
<feature type="region of interest" description="Disordered" evidence="16">
    <location>
        <begin position="340"/>
        <end position="634"/>
    </location>
</feature>
<feature type="compositionally biased region" description="Basic and acidic residues" evidence="16">
    <location>
        <begin position="1532"/>
        <end position="1543"/>
    </location>
</feature>
<feature type="region of interest" description="Disordered" evidence="16">
    <location>
        <begin position="2103"/>
        <end position="2155"/>
    </location>
</feature>
<dbReference type="Pfam" id="PF22989">
    <property type="entry name" value="DUF7030"/>
    <property type="match status" value="1"/>
</dbReference>
<organism evidence="18 19">
    <name type="scientific">Magallana gigas</name>
    <name type="common">Pacific oyster</name>
    <name type="synonym">Crassostrea gigas</name>
    <dbReference type="NCBI Taxonomy" id="29159"/>
    <lineage>
        <taxon>Eukaryota</taxon>
        <taxon>Metazoa</taxon>
        <taxon>Spiralia</taxon>
        <taxon>Lophotrochozoa</taxon>
        <taxon>Mollusca</taxon>
        <taxon>Bivalvia</taxon>
        <taxon>Autobranchia</taxon>
        <taxon>Pteriomorphia</taxon>
        <taxon>Ostreida</taxon>
        <taxon>Ostreoidea</taxon>
        <taxon>Ostreidae</taxon>
        <taxon>Magallana</taxon>
    </lineage>
</organism>
<evidence type="ECO:0000256" key="16">
    <source>
        <dbReference type="SAM" id="MobiDB-lite"/>
    </source>
</evidence>
<comment type="similarity">
    <text evidence="13">Belongs to the JHDM2 histone demethylase family.</text>
</comment>
<feature type="compositionally biased region" description="Basic and acidic residues" evidence="16">
    <location>
        <begin position="456"/>
        <end position="481"/>
    </location>
</feature>
<dbReference type="GO" id="GO:0000118">
    <property type="term" value="C:histone deacetylase complex"/>
    <property type="evidence" value="ECO:0007669"/>
    <property type="project" value="TreeGrafter"/>
</dbReference>
<evidence type="ECO:0000256" key="1">
    <source>
        <dbReference type="ARBA" id="ARBA00001954"/>
    </source>
</evidence>
<dbReference type="Proteomes" id="UP000005408">
    <property type="component" value="Unassembled WGS sequence"/>
</dbReference>
<dbReference type="PROSITE" id="PS51184">
    <property type="entry name" value="JMJC"/>
    <property type="match status" value="1"/>
</dbReference>
<evidence type="ECO:0000256" key="5">
    <source>
        <dbReference type="ARBA" id="ARBA00022833"/>
    </source>
</evidence>
<keyword evidence="3" id="KW-0479">Metal-binding</keyword>
<evidence type="ECO:0000256" key="6">
    <source>
        <dbReference type="ARBA" id="ARBA00022853"/>
    </source>
</evidence>
<feature type="compositionally biased region" description="Basic and acidic residues" evidence="16">
    <location>
        <begin position="686"/>
        <end position="700"/>
    </location>
</feature>
<feature type="compositionally biased region" description="Basic and acidic residues" evidence="16">
    <location>
        <begin position="1554"/>
        <end position="1563"/>
    </location>
</feature>
<comment type="subcellular location">
    <subcellularLocation>
        <location evidence="2">Nucleus</location>
    </subcellularLocation>
</comment>
<evidence type="ECO:0000256" key="7">
    <source>
        <dbReference type="ARBA" id="ARBA00022964"/>
    </source>
</evidence>
<feature type="compositionally biased region" description="Low complexity" evidence="16">
    <location>
        <begin position="1048"/>
        <end position="1059"/>
    </location>
</feature>
<feature type="compositionally biased region" description="Polar residues" evidence="16">
    <location>
        <begin position="347"/>
        <end position="374"/>
    </location>
</feature>
<dbReference type="InterPro" id="IPR003347">
    <property type="entry name" value="JmjC_dom"/>
</dbReference>
<feature type="compositionally biased region" description="Pro residues" evidence="16">
    <location>
        <begin position="1754"/>
        <end position="1763"/>
    </location>
</feature>
<evidence type="ECO:0000256" key="14">
    <source>
        <dbReference type="ARBA" id="ARBA00038951"/>
    </source>
</evidence>
<feature type="region of interest" description="Disordered" evidence="16">
    <location>
        <begin position="1237"/>
        <end position="1258"/>
    </location>
</feature>
<dbReference type="InterPro" id="IPR054504">
    <property type="entry name" value="PWWP_KDM3B"/>
</dbReference>
<feature type="compositionally biased region" description="Polar residues" evidence="16">
    <location>
        <begin position="1493"/>
        <end position="1503"/>
    </location>
</feature>
<feature type="region of interest" description="Disordered" evidence="16">
    <location>
        <begin position="937"/>
        <end position="972"/>
    </location>
</feature>
<feature type="compositionally biased region" description="Low complexity" evidence="16">
    <location>
        <begin position="1245"/>
        <end position="1258"/>
    </location>
</feature>
<dbReference type="GO" id="GO:0140683">
    <property type="term" value="F:histone H3K9me/H3K9me2 demethylase activity"/>
    <property type="evidence" value="ECO:0007669"/>
    <property type="project" value="UniProtKB-EC"/>
</dbReference>
<keyword evidence="19" id="KW-1185">Reference proteome</keyword>
<dbReference type="GO" id="GO:0000785">
    <property type="term" value="C:chromatin"/>
    <property type="evidence" value="ECO:0007669"/>
    <property type="project" value="TreeGrafter"/>
</dbReference>
<evidence type="ECO:0000256" key="15">
    <source>
        <dbReference type="ARBA" id="ARBA00047648"/>
    </source>
</evidence>
<dbReference type="FunFam" id="2.60.120.650:FF:000004">
    <property type="entry name" value="Putative lysine-specific demethylase 3B"/>
    <property type="match status" value="1"/>
</dbReference>
<name>A0A8W8IZV0_MAGGI</name>
<dbReference type="GO" id="GO:0008270">
    <property type="term" value="F:zinc ion binding"/>
    <property type="evidence" value="ECO:0007669"/>
    <property type="project" value="UniProtKB-KW"/>
</dbReference>
<dbReference type="Gene3D" id="2.60.120.650">
    <property type="entry name" value="Cupin"/>
    <property type="match status" value="1"/>
</dbReference>
<evidence type="ECO:0000256" key="11">
    <source>
        <dbReference type="ARBA" id="ARBA00023163"/>
    </source>
</evidence>
<feature type="compositionally biased region" description="Basic and acidic residues" evidence="16">
    <location>
        <begin position="2107"/>
        <end position="2125"/>
    </location>
</feature>
<dbReference type="EC" id="1.14.11.65" evidence="14"/>
<dbReference type="Pfam" id="PF22988">
    <property type="entry name" value="PWWP_KDM3B"/>
    <property type="match status" value="1"/>
</dbReference>
<dbReference type="Pfam" id="PF02373">
    <property type="entry name" value="JmjC"/>
    <property type="match status" value="1"/>
</dbReference>
<evidence type="ECO:0000256" key="2">
    <source>
        <dbReference type="ARBA" id="ARBA00004123"/>
    </source>
</evidence>
<feature type="compositionally biased region" description="Low complexity" evidence="16">
    <location>
        <begin position="415"/>
        <end position="430"/>
    </location>
</feature>
<comment type="catalytic activity">
    <reaction evidence="15">
        <text>N(6),N(6)-dimethyl-L-lysyl(9)-[histone H3] + 2 2-oxoglutarate + 2 O2 = L-lysyl(9)-[histone H3] + 2 formaldehyde + 2 succinate + 2 CO2</text>
        <dbReference type="Rhea" id="RHEA:60188"/>
        <dbReference type="Rhea" id="RHEA-COMP:15541"/>
        <dbReference type="Rhea" id="RHEA-COMP:15546"/>
        <dbReference type="ChEBI" id="CHEBI:15379"/>
        <dbReference type="ChEBI" id="CHEBI:16526"/>
        <dbReference type="ChEBI" id="CHEBI:16810"/>
        <dbReference type="ChEBI" id="CHEBI:16842"/>
        <dbReference type="ChEBI" id="CHEBI:29969"/>
        <dbReference type="ChEBI" id="CHEBI:30031"/>
        <dbReference type="ChEBI" id="CHEBI:61976"/>
        <dbReference type="EC" id="1.14.11.65"/>
    </reaction>
</comment>
<dbReference type="InterPro" id="IPR054294">
    <property type="entry name" value="DUF7030"/>
</dbReference>
<feature type="compositionally biased region" description="Polar residues" evidence="16">
    <location>
        <begin position="532"/>
        <end position="555"/>
    </location>
</feature>
<comment type="cofactor">
    <cofactor evidence="1">
        <name>Fe(2+)</name>
        <dbReference type="ChEBI" id="CHEBI:29033"/>
    </cofactor>
</comment>
<keyword evidence="4" id="KW-0863">Zinc-finger</keyword>
<feature type="region of interest" description="Disordered" evidence="16">
    <location>
        <begin position="1298"/>
        <end position="1390"/>
    </location>
</feature>
<feature type="domain" description="JmjC" evidence="17">
    <location>
        <begin position="2382"/>
        <end position="2589"/>
    </location>
</feature>
<dbReference type="PANTHER" id="PTHR12549">
    <property type="entry name" value="JMJC DOMAIN-CONTAINING HISTONE DEMETHYLATION PROTEIN"/>
    <property type="match status" value="1"/>
</dbReference>
<feature type="compositionally biased region" description="Basic and acidic residues" evidence="16">
    <location>
        <begin position="1658"/>
        <end position="1701"/>
    </location>
</feature>